<dbReference type="Pfam" id="PF14322">
    <property type="entry name" value="SusD-like_3"/>
    <property type="match status" value="1"/>
</dbReference>
<dbReference type="EMBL" id="FNNO01000017">
    <property type="protein sequence ID" value="SDX48106.1"/>
    <property type="molecule type" value="Genomic_DNA"/>
</dbReference>
<dbReference type="InterPro" id="IPR011990">
    <property type="entry name" value="TPR-like_helical_dom_sf"/>
</dbReference>
<evidence type="ECO:0000256" key="1">
    <source>
        <dbReference type="ARBA" id="ARBA00004442"/>
    </source>
</evidence>
<evidence type="ECO:0000256" key="5">
    <source>
        <dbReference type="ARBA" id="ARBA00023237"/>
    </source>
</evidence>
<accession>A0A8X8IJN9</accession>
<reference evidence="9 10" key="1">
    <citation type="submission" date="2016-10" db="EMBL/GenBank/DDBJ databases">
        <authorList>
            <person name="Varghese N."/>
            <person name="Submissions S."/>
        </authorList>
    </citation>
    <scope>NUCLEOTIDE SEQUENCE [LARGE SCALE GENOMIC DNA]</scope>
    <source>
        <strain evidence="9 10">DSM 25353</strain>
    </source>
</reference>
<dbReference type="SUPFAM" id="SSF48452">
    <property type="entry name" value="TPR-like"/>
    <property type="match status" value="1"/>
</dbReference>
<dbReference type="AlphaFoldDB" id="A0A8X8IJN9"/>
<feature type="domain" description="SusD-like N-terminal" evidence="8">
    <location>
        <begin position="94"/>
        <end position="209"/>
    </location>
</feature>
<comment type="caution">
    <text evidence="9">The sequence shown here is derived from an EMBL/GenBank/DDBJ whole genome shotgun (WGS) entry which is preliminary data.</text>
</comment>
<evidence type="ECO:0000259" key="8">
    <source>
        <dbReference type="Pfam" id="PF14322"/>
    </source>
</evidence>
<dbReference type="InterPro" id="IPR012944">
    <property type="entry name" value="SusD_RagB_dom"/>
</dbReference>
<comment type="similarity">
    <text evidence="2">Belongs to the SusD family.</text>
</comment>
<keyword evidence="3 6" id="KW-0732">Signal</keyword>
<gene>
    <name evidence="9" type="ORF">SAMN05444410_11729</name>
</gene>
<feature type="domain" description="RagB/SusD" evidence="7">
    <location>
        <begin position="389"/>
        <end position="595"/>
    </location>
</feature>
<dbReference type="Pfam" id="PF07980">
    <property type="entry name" value="SusD_RagB"/>
    <property type="match status" value="1"/>
</dbReference>
<evidence type="ECO:0000256" key="4">
    <source>
        <dbReference type="ARBA" id="ARBA00023136"/>
    </source>
</evidence>
<proteinExistence type="inferred from homology"/>
<dbReference type="PROSITE" id="PS51257">
    <property type="entry name" value="PROKAR_LIPOPROTEIN"/>
    <property type="match status" value="1"/>
</dbReference>
<evidence type="ECO:0000313" key="10">
    <source>
        <dbReference type="Proteomes" id="UP000198711"/>
    </source>
</evidence>
<feature type="chain" id="PRO_5036501443" evidence="6">
    <location>
        <begin position="21"/>
        <end position="595"/>
    </location>
</feature>
<feature type="signal peptide" evidence="6">
    <location>
        <begin position="1"/>
        <end position="20"/>
    </location>
</feature>
<protein>
    <submittedName>
        <fullName evidence="9">Starch-binding associating with outer membrane</fullName>
    </submittedName>
</protein>
<evidence type="ECO:0000313" key="9">
    <source>
        <dbReference type="EMBL" id="SDX48106.1"/>
    </source>
</evidence>
<dbReference type="Gene3D" id="1.25.40.390">
    <property type="match status" value="1"/>
</dbReference>
<evidence type="ECO:0000256" key="6">
    <source>
        <dbReference type="SAM" id="SignalP"/>
    </source>
</evidence>
<evidence type="ECO:0000259" key="7">
    <source>
        <dbReference type="Pfam" id="PF07980"/>
    </source>
</evidence>
<dbReference type="InterPro" id="IPR033985">
    <property type="entry name" value="SusD-like_N"/>
</dbReference>
<organism evidence="9 10">
    <name type="scientific">Hydrobacter penzbergensis</name>
    <dbReference type="NCBI Taxonomy" id="1235997"/>
    <lineage>
        <taxon>Bacteria</taxon>
        <taxon>Pseudomonadati</taxon>
        <taxon>Bacteroidota</taxon>
        <taxon>Chitinophagia</taxon>
        <taxon>Chitinophagales</taxon>
        <taxon>Chitinophagaceae</taxon>
        <taxon>Hydrobacter</taxon>
    </lineage>
</organism>
<comment type="subcellular location">
    <subcellularLocation>
        <location evidence="1">Cell outer membrane</location>
    </subcellularLocation>
</comment>
<keyword evidence="5" id="KW-0998">Cell outer membrane</keyword>
<dbReference type="Proteomes" id="UP000198711">
    <property type="component" value="Unassembled WGS sequence"/>
</dbReference>
<evidence type="ECO:0000256" key="3">
    <source>
        <dbReference type="ARBA" id="ARBA00022729"/>
    </source>
</evidence>
<evidence type="ECO:0000256" key="2">
    <source>
        <dbReference type="ARBA" id="ARBA00006275"/>
    </source>
</evidence>
<keyword evidence="10" id="KW-1185">Reference proteome</keyword>
<sequence length="595" mass="65139">MKRLLIYIMAALMISLTACQKNFIDLKPTANFTDAVYFKQPNDFKTYATGLYGQLPGWDFGAMDNSSDLSANANGAGYDIGHGTIATSTSGSWDYAGIRSCNTLLSKARSYTGGGNINQYIGEAYFFRAFAYFSLLKTFGGVPIDTTVLTTNSPELFAPRNSRYEVVKQILSDLTQAIPNLPAEQNIAAADKGRVSKWAAEAVKAQVELYEATWEKYVAQSTDGDGKATGGGTAGYDVGNVNRYLAGVVALCQDVMNNGGYAIWNKNTVTSMANASSWYLFNLEDAASNPGGFDKSSNTEFILYNVYDYTLKKGGKNITWTSWQLYPSRKFVDMAVCSDGLPPEKSPLFQGYHKIGDEFKNRDYRLINYLYGNGTPPTGGTLDFGSLGSSGYGNSKYAVYGYGARRTDNTESANYPIIRLAEVYLMYAEALYELNGVITDAQLDASINKLRDRGGVAHLSNALVTANGLDMLTEIRRERAVEFYREGRRFDDLKRWGILESALNPSRLGMVVGGASYTTNFKTASSNGTDSVIAANYHPSTYVFGEEAVQTPKGILNCVVIDSKANHSVAKKHYLYPVPLSQITLNSKLLQNPGY</sequence>
<keyword evidence="4" id="KW-0472">Membrane</keyword>
<dbReference type="RefSeq" id="WP_092726298.1">
    <property type="nucleotide sequence ID" value="NZ_FNNO01000017.1"/>
</dbReference>
<dbReference type="GO" id="GO:0009279">
    <property type="term" value="C:cell outer membrane"/>
    <property type="evidence" value="ECO:0007669"/>
    <property type="project" value="UniProtKB-SubCell"/>
</dbReference>
<name>A0A8X8IJN9_9BACT</name>